<proteinExistence type="predicted"/>
<keyword evidence="1" id="KW-0812">Transmembrane</keyword>
<feature type="transmembrane region" description="Helical" evidence="1">
    <location>
        <begin position="196"/>
        <end position="216"/>
    </location>
</feature>
<evidence type="ECO:0000256" key="1">
    <source>
        <dbReference type="SAM" id="Phobius"/>
    </source>
</evidence>
<dbReference type="Pfam" id="PF13803">
    <property type="entry name" value="DUF4184"/>
    <property type="match status" value="1"/>
</dbReference>
<keyword evidence="3" id="KW-1185">Reference proteome</keyword>
<evidence type="ECO:0000313" key="3">
    <source>
        <dbReference type="Proteomes" id="UP001596989"/>
    </source>
</evidence>
<gene>
    <name evidence="2" type="ORF">ACFQ2I_13965</name>
</gene>
<protein>
    <submittedName>
        <fullName evidence="2">DUF4184 family protein</fullName>
    </submittedName>
</protein>
<dbReference type="RefSeq" id="WP_377565004.1">
    <property type="nucleotide sequence ID" value="NZ_JBHTJZ010000021.1"/>
</dbReference>
<keyword evidence="1" id="KW-0472">Membrane</keyword>
<evidence type="ECO:0000313" key="2">
    <source>
        <dbReference type="EMBL" id="MFD0960495.1"/>
    </source>
</evidence>
<comment type="caution">
    <text evidence="2">The sequence shown here is derived from an EMBL/GenBank/DDBJ whole genome shotgun (WGS) entry which is preliminary data.</text>
</comment>
<dbReference type="EMBL" id="JBHTJZ010000021">
    <property type="protein sequence ID" value="MFD0960495.1"/>
    <property type="molecule type" value="Genomic_DNA"/>
</dbReference>
<feature type="transmembrane region" description="Helical" evidence="1">
    <location>
        <begin position="109"/>
        <end position="126"/>
    </location>
</feature>
<accession>A0ABW3HSN5</accession>
<keyword evidence="1" id="KW-1133">Transmembrane helix</keyword>
<name>A0ABW3HSN5_9BACL</name>
<reference evidence="3" key="1">
    <citation type="journal article" date="2019" name="Int. J. Syst. Evol. Microbiol.">
        <title>The Global Catalogue of Microorganisms (GCM) 10K type strain sequencing project: providing services to taxonomists for standard genome sequencing and annotation.</title>
        <authorList>
            <consortium name="The Broad Institute Genomics Platform"/>
            <consortium name="The Broad Institute Genome Sequencing Center for Infectious Disease"/>
            <person name="Wu L."/>
            <person name="Ma J."/>
        </authorList>
    </citation>
    <scope>NUCLEOTIDE SEQUENCE [LARGE SCALE GENOMIC DNA]</scope>
    <source>
        <strain evidence="3">CCUG 59129</strain>
    </source>
</reference>
<sequence>MPFTFAHPLYAAPLKRIAPRMFSLTGLVLGSMSPDFEYFIALEPHQTIGHTATGLLQQALPLSLLLAFMFHCIVKNALIEHLPSCRGWSARAKTLAQAYPWRFDSWRDWLVFAVSVAIGFYSHVFIDGFTHATGAYVQRLSMLQQPLLLELPAYKILQHGLSLIGLSTGLLVVFRLLKRMPAKHSETSAPSARNKLFYWGIVAATTVATVMGKLLVTSSSNVIGIFVVAIISGCVLGVLLASIVVMVKNKYSH</sequence>
<feature type="transmembrane region" description="Helical" evidence="1">
    <location>
        <begin position="222"/>
        <end position="247"/>
    </location>
</feature>
<feature type="transmembrane region" description="Helical" evidence="1">
    <location>
        <begin position="156"/>
        <end position="176"/>
    </location>
</feature>
<dbReference type="InterPro" id="IPR025238">
    <property type="entry name" value="DUF4184"/>
</dbReference>
<dbReference type="Proteomes" id="UP001596989">
    <property type="component" value="Unassembled WGS sequence"/>
</dbReference>
<organism evidence="2 3">
    <name type="scientific">Paenibacillus chungangensis</name>
    <dbReference type="NCBI Taxonomy" id="696535"/>
    <lineage>
        <taxon>Bacteria</taxon>
        <taxon>Bacillati</taxon>
        <taxon>Bacillota</taxon>
        <taxon>Bacilli</taxon>
        <taxon>Bacillales</taxon>
        <taxon>Paenibacillaceae</taxon>
        <taxon>Paenibacillus</taxon>
    </lineage>
</organism>